<dbReference type="EMBL" id="CP010519">
    <property type="protein sequence ID" value="AJE85793.1"/>
    <property type="molecule type" value="Genomic_DNA"/>
</dbReference>
<name>A0A0B5ESM9_STRA4</name>
<dbReference type="InterPro" id="IPR046096">
    <property type="entry name" value="DUF6114"/>
</dbReference>
<feature type="compositionally biased region" description="Low complexity" evidence="1">
    <location>
        <begin position="182"/>
        <end position="192"/>
    </location>
</feature>
<feature type="transmembrane region" description="Helical" evidence="2">
    <location>
        <begin position="84"/>
        <end position="104"/>
    </location>
</feature>
<sequence>MLLNRGGGGPEREGNPRGAPAPESGRSEEGWGPRPEPEAPPGRRSFRQWRRTRPFWAGLWTLLAGVELLSIPMAPLGLLVHEGVAGISGLLMGLFLVVLGLTLWLAPGYRMFAGIAVLIFAVASLILSNLGGFLIGFVLGVLGGAMAVSWVPDGEHRTRDRQRWNRRKGWTLIDTRKSAADGGSSAEGPEAPGEGDGGGGSRRPPADPDSPRPGGATAARAPGTAEEPDSTLELPPVTEGPGPDAGPAAAPSAAGSAEAAPSR</sequence>
<protein>
    <recommendedName>
        <fullName evidence="5">Integral membrane protein</fullName>
    </recommendedName>
</protein>
<evidence type="ECO:0000256" key="1">
    <source>
        <dbReference type="SAM" id="MobiDB-lite"/>
    </source>
</evidence>
<dbReference type="Proteomes" id="UP000031523">
    <property type="component" value="Chromosome"/>
</dbReference>
<dbReference type="AlphaFoldDB" id="A0A0B5ESM9"/>
<feature type="region of interest" description="Disordered" evidence="1">
    <location>
        <begin position="1"/>
        <end position="45"/>
    </location>
</feature>
<evidence type="ECO:0000313" key="3">
    <source>
        <dbReference type="EMBL" id="AJE85793.1"/>
    </source>
</evidence>
<dbReference type="KEGG" id="sals:SLNWT_5417"/>
<reference evidence="3 4" key="1">
    <citation type="submission" date="2015-01" db="EMBL/GenBank/DDBJ databases">
        <title>Enhanced salinomycin production by adjusting the supply of polyketide extender units in Streptomyce albus DSM 41398.</title>
        <authorList>
            <person name="Lu C."/>
        </authorList>
    </citation>
    <scope>NUCLEOTIDE SEQUENCE [LARGE SCALE GENOMIC DNA]</scope>
    <source>
        <strain evidence="4">ATCC 21838 / DSM 41398 / FERM P-419 / JCM 4703 / NBRC 107858</strain>
    </source>
</reference>
<organism evidence="3 4">
    <name type="scientific">Streptomyces albus (strain ATCC 21838 / DSM 41398 / FERM P-419 / JCM 4703 / NBRC 107858)</name>
    <dbReference type="NCBI Taxonomy" id="1081613"/>
    <lineage>
        <taxon>Bacteria</taxon>
        <taxon>Bacillati</taxon>
        <taxon>Actinomycetota</taxon>
        <taxon>Actinomycetes</taxon>
        <taxon>Kitasatosporales</taxon>
        <taxon>Streptomycetaceae</taxon>
        <taxon>Streptomyces</taxon>
    </lineage>
</organism>
<accession>A0A0B5ESM9</accession>
<feature type="compositionally biased region" description="Low complexity" evidence="1">
    <location>
        <begin position="240"/>
        <end position="263"/>
    </location>
</feature>
<feature type="compositionally biased region" description="Basic and acidic residues" evidence="1">
    <location>
        <begin position="25"/>
        <end position="37"/>
    </location>
</feature>
<dbReference type="Pfam" id="PF19609">
    <property type="entry name" value="DUF6114"/>
    <property type="match status" value="1"/>
</dbReference>
<feature type="region of interest" description="Disordered" evidence="1">
    <location>
        <begin position="154"/>
        <end position="263"/>
    </location>
</feature>
<feature type="compositionally biased region" description="Basic and acidic residues" evidence="1">
    <location>
        <begin position="154"/>
        <end position="163"/>
    </location>
</feature>
<feature type="transmembrane region" description="Helical" evidence="2">
    <location>
        <begin position="55"/>
        <end position="78"/>
    </location>
</feature>
<proteinExistence type="predicted"/>
<keyword evidence="2" id="KW-0472">Membrane</keyword>
<evidence type="ECO:0008006" key="5">
    <source>
        <dbReference type="Google" id="ProtNLM"/>
    </source>
</evidence>
<evidence type="ECO:0000256" key="2">
    <source>
        <dbReference type="SAM" id="Phobius"/>
    </source>
</evidence>
<keyword evidence="2" id="KW-0812">Transmembrane</keyword>
<keyword evidence="2" id="KW-1133">Transmembrane helix</keyword>
<keyword evidence="4" id="KW-1185">Reference proteome</keyword>
<evidence type="ECO:0000313" key="4">
    <source>
        <dbReference type="Proteomes" id="UP000031523"/>
    </source>
</evidence>
<gene>
    <name evidence="3" type="ORF">SLNWT_5417</name>
</gene>
<feature type="compositionally biased region" description="Low complexity" evidence="1">
    <location>
        <begin position="212"/>
        <end position="225"/>
    </location>
</feature>